<feature type="domain" description="PseI/NeuA/B-like" evidence="1">
    <location>
        <begin position="25"/>
        <end position="254"/>
    </location>
</feature>
<dbReference type="PANTHER" id="PTHR42966">
    <property type="entry name" value="N-ACETYLNEURAMINATE SYNTHASE"/>
    <property type="match status" value="1"/>
</dbReference>
<dbReference type="InterPro" id="IPR013785">
    <property type="entry name" value="Aldolase_TIM"/>
</dbReference>
<dbReference type="SUPFAM" id="SSF51569">
    <property type="entry name" value="Aldolase"/>
    <property type="match status" value="1"/>
</dbReference>
<evidence type="ECO:0000259" key="1">
    <source>
        <dbReference type="Pfam" id="PF03102"/>
    </source>
</evidence>
<accession>A0ABX7Q8F7</accession>
<dbReference type="EMBL" id="CP071382">
    <property type="protein sequence ID" value="QSV47178.1"/>
    <property type="molecule type" value="Genomic_DNA"/>
</dbReference>
<name>A0ABX7Q8F7_9BACT</name>
<dbReference type="Pfam" id="PF03102">
    <property type="entry name" value="NeuB"/>
    <property type="match status" value="1"/>
</dbReference>
<protein>
    <submittedName>
        <fullName evidence="2">N-acetylneuraminate synthase family protein</fullName>
    </submittedName>
</protein>
<dbReference type="InterPro" id="IPR051690">
    <property type="entry name" value="PseI-like"/>
</dbReference>
<keyword evidence="3" id="KW-1185">Reference proteome</keyword>
<dbReference type="Gene3D" id="3.20.20.70">
    <property type="entry name" value="Aldolase class I"/>
    <property type="match status" value="1"/>
</dbReference>
<dbReference type="RefSeq" id="WP_207165180.1">
    <property type="nucleotide sequence ID" value="NZ_CP071382.1"/>
</dbReference>
<dbReference type="InterPro" id="IPR013132">
    <property type="entry name" value="PseI/NeuA/B-like_N"/>
</dbReference>
<gene>
    <name evidence="2" type="ORF">JZM60_07940</name>
</gene>
<reference evidence="2 3" key="1">
    <citation type="submission" date="2021-03" db="EMBL/GenBank/DDBJ databases">
        <title>Geobacter metallireducens gen. nov. sp. nov., a microorganism capable of coupling the complete oxidation of organic compounds to the reduction of iron and other metals.</title>
        <authorList>
            <person name="Li Y."/>
        </authorList>
    </citation>
    <scope>NUCLEOTIDE SEQUENCE [LARGE SCALE GENOMIC DNA]</scope>
    <source>
        <strain evidence="2 3">Jerry-YX</strain>
    </source>
</reference>
<organism evidence="2 3">
    <name type="scientific">Geobacter benzoatilyticus</name>
    <dbReference type="NCBI Taxonomy" id="2815309"/>
    <lineage>
        <taxon>Bacteria</taxon>
        <taxon>Pseudomonadati</taxon>
        <taxon>Thermodesulfobacteriota</taxon>
        <taxon>Desulfuromonadia</taxon>
        <taxon>Geobacterales</taxon>
        <taxon>Geobacteraceae</taxon>
        <taxon>Geobacter</taxon>
    </lineage>
</organism>
<sequence>MTNPLFIAEVSSNHHRDMERCFRFIDTAAAVGCGAVKFQLFRIEELFAPEVLAKSPVLTARKEWELPVEFLAPIAERCQQQKIQFSCTPFYLQAVEELLPYVDFYKIASYELLWNDLLRACAATGKPVILSTGMATLDEIGGAVETLRTAGCKDLTLLHCVSGYPAPPEECNIAAIETIRSRFGCPVGWSDHSVSPAVIQRAVHHWEASAVEFHLDLEGEGEEFATGHCWLPDGIKAVIADVSIALSSDGTGEKIPTPVELPDREWRADPSDGLRPFLHVRNEWNG</sequence>
<evidence type="ECO:0000313" key="2">
    <source>
        <dbReference type="EMBL" id="QSV47178.1"/>
    </source>
</evidence>
<dbReference type="PANTHER" id="PTHR42966:SF1">
    <property type="entry name" value="SIALIC ACID SYNTHASE"/>
    <property type="match status" value="1"/>
</dbReference>
<dbReference type="Proteomes" id="UP000663651">
    <property type="component" value="Chromosome"/>
</dbReference>
<evidence type="ECO:0000313" key="3">
    <source>
        <dbReference type="Proteomes" id="UP000663651"/>
    </source>
</evidence>
<proteinExistence type="predicted"/>